<name>A0A1I3UKN2_9BACT</name>
<dbReference type="InterPro" id="IPR013740">
    <property type="entry name" value="Redoxin"/>
</dbReference>
<reference evidence="4" key="1">
    <citation type="submission" date="2016-10" db="EMBL/GenBank/DDBJ databases">
        <authorList>
            <person name="Varghese N."/>
            <person name="Submissions S."/>
        </authorList>
    </citation>
    <scope>NUCLEOTIDE SEQUENCE [LARGE SCALE GENOMIC DNA]</scope>
    <source>
        <strain evidence="4">DSM 5918</strain>
    </source>
</reference>
<gene>
    <name evidence="3" type="ORF">SAMN04488082_10826</name>
</gene>
<organism evidence="3 4">
    <name type="scientific">Desulfomicrobium apsheronum</name>
    <dbReference type="NCBI Taxonomy" id="52560"/>
    <lineage>
        <taxon>Bacteria</taxon>
        <taxon>Pseudomonadati</taxon>
        <taxon>Thermodesulfobacteriota</taxon>
        <taxon>Desulfovibrionia</taxon>
        <taxon>Desulfovibrionales</taxon>
        <taxon>Desulfomicrobiaceae</taxon>
        <taxon>Desulfomicrobium</taxon>
    </lineage>
</organism>
<evidence type="ECO:0000313" key="3">
    <source>
        <dbReference type="EMBL" id="SFJ83630.1"/>
    </source>
</evidence>
<keyword evidence="1" id="KW-0732">Signal</keyword>
<feature type="domain" description="Thioredoxin" evidence="2">
    <location>
        <begin position="25"/>
        <end position="180"/>
    </location>
</feature>
<accession>A0A1I3UKN2</accession>
<dbReference type="Proteomes" id="UP000198635">
    <property type="component" value="Unassembled WGS sequence"/>
</dbReference>
<feature type="signal peptide" evidence="1">
    <location>
        <begin position="1"/>
        <end position="22"/>
    </location>
</feature>
<sequence>MTLFTRIAFCLFLFCVTQPVMAAPPATGDVMPELILPVPFDPAGQEMLGVQGKTTFTLADLGADLIFIEVIGVYCPQCVKQSPGFKTLFNRLNRGKLKGRVAMFGLAAGGTDAEVRQLLGTGQYLFPVLSDPDYVLHKVLGEPLTPYTIVCRPDGSVVYDHLGVVQDIDALYQHIKTLLD</sequence>
<dbReference type="EMBL" id="FORX01000008">
    <property type="protein sequence ID" value="SFJ83630.1"/>
    <property type="molecule type" value="Genomic_DNA"/>
</dbReference>
<dbReference type="AlphaFoldDB" id="A0A1I3UKN2"/>
<evidence type="ECO:0000259" key="2">
    <source>
        <dbReference type="PROSITE" id="PS51352"/>
    </source>
</evidence>
<dbReference type="STRING" id="52560.SAMN04488082_10826"/>
<proteinExistence type="predicted"/>
<dbReference type="RefSeq" id="WP_092374528.1">
    <property type="nucleotide sequence ID" value="NZ_FORX01000008.1"/>
</dbReference>
<evidence type="ECO:0000313" key="4">
    <source>
        <dbReference type="Proteomes" id="UP000198635"/>
    </source>
</evidence>
<dbReference type="GO" id="GO:0016491">
    <property type="term" value="F:oxidoreductase activity"/>
    <property type="evidence" value="ECO:0007669"/>
    <property type="project" value="InterPro"/>
</dbReference>
<feature type="chain" id="PRO_5011566884" evidence="1">
    <location>
        <begin position="23"/>
        <end position="180"/>
    </location>
</feature>
<keyword evidence="4" id="KW-1185">Reference proteome</keyword>
<dbReference type="CDD" id="cd02966">
    <property type="entry name" value="TlpA_like_family"/>
    <property type="match status" value="1"/>
</dbReference>
<evidence type="ECO:0000256" key="1">
    <source>
        <dbReference type="SAM" id="SignalP"/>
    </source>
</evidence>
<dbReference type="PROSITE" id="PS51352">
    <property type="entry name" value="THIOREDOXIN_2"/>
    <property type="match status" value="1"/>
</dbReference>
<dbReference type="OrthoDB" id="5516057at2"/>
<dbReference type="InterPro" id="IPR036249">
    <property type="entry name" value="Thioredoxin-like_sf"/>
</dbReference>
<dbReference type="InterPro" id="IPR013766">
    <property type="entry name" value="Thioredoxin_domain"/>
</dbReference>
<dbReference type="Pfam" id="PF08534">
    <property type="entry name" value="Redoxin"/>
    <property type="match status" value="1"/>
</dbReference>
<dbReference type="SUPFAM" id="SSF52833">
    <property type="entry name" value="Thioredoxin-like"/>
    <property type="match status" value="1"/>
</dbReference>
<protein>
    <submittedName>
        <fullName evidence="3">Redoxin</fullName>
    </submittedName>
</protein>
<dbReference type="Gene3D" id="3.40.30.10">
    <property type="entry name" value="Glutaredoxin"/>
    <property type="match status" value="1"/>
</dbReference>